<evidence type="ECO:0000256" key="1">
    <source>
        <dbReference type="SAM" id="MobiDB-lite"/>
    </source>
</evidence>
<dbReference type="RefSeq" id="WP_044186806.1">
    <property type="nucleotide sequence ID" value="NZ_JMCB01000004.1"/>
</dbReference>
<evidence type="ECO:0000313" key="3">
    <source>
        <dbReference type="Proteomes" id="UP000028725"/>
    </source>
</evidence>
<reference evidence="2 3" key="1">
    <citation type="submission" date="2014-04" db="EMBL/GenBank/DDBJ databases">
        <title>Genome assembly of Hyalangium minutum DSM 14724.</title>
        <authorList>
            <person name="Sharma G."/>
            <person name="Subramanian S."/>
        </authorList>
    </citation>
    <scope>NUCLEOTIDE SEQUENCE [LARGE SCALE GENOMIC DNA]</scope>
    <source>
        <strain evidence="2 3">DSM 14724</strain>
    </source>
</reference>
<feature type="region of interest" description="Disordered" evidence="1">
    <location>
        <begin position="35"/>
        <end position="67"/>
    </location>
</feature>
<sequence>MSLFPLDSQPWRRSLILGTLTVLAVSVSACGQQPTDEETLLSNSQPKQTSSQSLGEEPCTAAQNGGAPTLSLSDAVIKLQCGVDTWEPPEVTATDACGQPLEVHRYNTGDDDQDGAPGSGDSDDFGPGPDDAVEGIYYVQYLAWDSYYNIQGAILEVHVENCTP</sequence>
<name>A0A085WPB6_9BACT</name>
<feature type="compositionally biased region" description="Low complexity" evidence="1">
    <location>
        <begin position="115"/>
        <end position="130"/>
    </location>
</feature>
<dbReference type="AlphaFoldDB" id="A0A085WPB6"/>
<accession>A0A085WPB6</accession>
<dbReference type="STRING" id="394096.DB31_6504"/>
<keyword evidence="3" id="KW-1185">Reference proteome</keyword>
<dbReference type="EMBL" id="JMCB01000004">
    <property type="protein sequence ID" value="KFE69529.1"/>
    <property type="molecule type" value="Genomic_DNA"/>
</dbReference>
<dbReference type="OrthoDB" id="9968141at2"/>
<feature type="region of interest" description="Disordered" evidence="1">
    <location>
        <begin position="88"/>
        <end position="131"/>
    </location>
</feature>
<comment type="caution">
    <text evidence="2">The sequence shown here is derived from an EMBL/GenBank/DDBJ whole genome shotgun (WGS) entry which is preliminary data.</text>
</comment>
<proteinExistence type="predicted"/>
<organism evidence="2 3">
    <name type="scientific">Hyalangium minutum</name>
    <dbReference type="NCBI Taxonomy" id="394096"/>
    <lineage>
        <taxon>Bacteria</taxon>
        <taxon>Pseudomonadati</taxon>
        <taxon>Myxococcota</taxon>
        <taxon>Myxococcia</taxon>
        <taxon>Myxococcales</taxon>
        <taxon>Cystobacterineae</taxon>
        <taxon>Archangiaceae</taxon>
        <taxon>Hyalangium</taxon>
    </lineage>
</organism>
<dbReference type="Proteomes" id="UP000028725">
    <property type="component" value="Unassembled WGS sequence"/>
</dbReference>
<gene>
    <name evidence="2" type="ORF">DB31_6504</name>
</gene>
<protein>
    <submittedName>
        <fullName evidence="2">Uncharacterized protein</fullName>
    </submittedName>
</protein>
<feature type="compositionally biased region" description="Polar residues" evidence="1">
    <location>
        <begin position="35"/>
        <end position="54"/>
    </location>
</feature>
<evidence type="ECO:0000313" key="2">
    <source>
        <dbReference type="EMBL" id="KFE69529.1"/>
    </source>
</evidence>